<feature type="domain" description="Mechanosensitive ion channel MscS C-terminal" evidence="9">
    <location>
        <begin position="188"/>
        <end position="275"/>
    </location>
</feature>
<dbReference type="InterPro" id="IPR045276">
    <property type="entry name" value="YbiO_bact"/>
</dbReference>
<feature type="transmembrane region" description="Helical" evidence="7">
    <location>
        <begin position="72"/>
        <end position="91"/>
    </location>
</feature>
<comment type="caution">
    <text evidence="11">The sequence shown here is derived from an EMBL/GenBank/DDBJ whole genome shotgun (WGS) entry which is preliminary data.</text>
</comment>
<evidence type="ECO:0000256" key="5">
    <source>
        <dbReference type="ARBA" id="ARBA00022989"/>
    </source>
</evidence>
<organism evidence="11 12">
    <name type="scientific">Methylophilus aquaticus</name>
    <dbReference type="NCBI Taxonomy" id="1971610"/>
    <lineage>
        <taxon>Bacteria</taxon>
        <taxon>Pseudomonadati</taxon>
        <taxon>Pseudomonadota</taxon>
        <taxon>Betaproteobacteria</taxon>
        <taxon>Nitrosomonadales</taxon>
        <taxon>Methylophilaceae</taxon>
        <taxon>Methylophilus</taxon>
    </lineage>
</organism>
<dbReference type="RefSeq" id="WP_306389288.1">
    <property type="nucleotide sequence ID" value="NZ_JAVCAP010000014.1"/>
</dbReference>
<evidence type="ECO:0000259" key="10">
    <source>
        <dbReference type="Pfam" id="PF21088"/>
    </source>
</evidence>
<dbReference type="InterPro" id="IPR010920">
    <property type="entry name" value="LSM_dom_sf"/>
</dbReference>
<keyword evidence="3" id="KW-1003">Cell membrane</keyword>
<dbReference type="Proteomes" id="UP001225906">
    <property type="component" value="Unassembled WGS sequence"/>
</dbReference>
<feature type="transmembrane region" description="Helical" evidence="7">
    <location>
        <begin position="20"/>
        <end position="37"/>
    </location>
</feature>
<comment type="subcellular location">
    <subcellularLocation>
        <location evidence="1">Cell membrane</location>
        <topology evidence="1">Multi-pass membrane protein</topology>
    </subcellularLocation>
</comment>
<feature type="domain" description="Mechanosensitive ion channel transmembrane helices 2/3" evidence="10">
    <location>
        <begin position="76"/>
        <end position="116"/>
    </location>
</feature>
<evidence type="ECO:0000259" key="8">
    <source>
        <dbReference type="Pfam" id="PF00924"/>
    </source>
</evidence>
<evidence type="ECO:0000256" key="1">
    <source>
        <dbReference type="ARBA" id="ARBA00004651"/>
    </source>
</evidence>
<keyword evidence="4 7" id="KW-0812">Transmembrane</keyword>
<dbReference type="SUPFAM" id="SSF82861">
    <property type="entry name" value="Mechanosensitive channel protein MscS (YggB), transmembrane region"/>
    <property type="match status" value="1"/>
</dbReference>
<dbReference type="InterPro" id="IPR006685">
    <property type="entry name" value="MscS_channel_2nd"/>
</dbReference>
<feature type="transmembrane region" description="Helical" evidence="7">
    <location>
        <begin position="97"/>
        <end position="119"/>
    </location>
</feature>
<dbReference type="Pfam" id="PF00924">
    <property type="entry name" value="MS_channel_2nd"/>
    <property type="match status" value="1"/>
</dbReference>
<dbReference type="Gene3D" id="1.10.287.1260">
    <property type="match status" value="1"/>
</dbReference>
<comment type="similarity">
    <text evidence="2">Belongs to the MscS (TC 1.A.23) family.</text>
</comment>
<feature type="domain" description="Mechanosensitive ion channel MscS" evidence="8">
    <location>
        <begin position="118"/>
        <end position="182"/>
    </location>
</feature>
<evidence type="ECO:0000313" key="12">
    <source>
        <dbReference type="Proteomes" id="UP001225906"/>
    </source>
</evidence>
<keyword evidence="6 7" id="KW-0472">Membrane</keyword>
<sequence>MNLYWLHDLGIENPSEMLALIKTLFRIFLIVGVAYFLNRLTKKVIMRLRDHLNTRTLDDLEETKRLNTLSMVLRYIVTTVIMAITVVEILHELGISIAPVLAAAGVVGLAVGFGAQSLVKDYFNGFFLLLENQIRKDDVVEIADKAGLVEEITLRYIKMRDYDGNVHYVPNGQITTVTNKSRDFAFAVMDIGVAYKENIAQVMQIMQAVGAALYADPDFEHKILDQLEMAGVDQLGDSAVVIRCRYKVRPLEQWTIKREYLKRIKNAFDQQGIEIPFPHLTVYQGQLAA</sequence>
<dbReference type="SUPFAM" id="SSF50182">
    <property type="entry name" value="Sm-like ribonucleoproteins"/>
    <property type="match status" value="1"/>
</dbReference>
<dbReference type="Gene3D" id="3.30.70.100">
    <property type="match status" value="1"/>
</dbReference>
<dbReference type="PANTHER" id="PTHR30460">
    <property type="entry name" value="MODERATE CONDUCTANCE MECHANOSENSITIVE CHANNEL YBIO"/>
    <property type="match status" value="1"/>
</dbReference>
<dbReference type="InterPro" id="IPR011014">
    <property type="entry name" value="MscS_channel_TM-2"/>
</dbReference>
<dbReference type="InterPro" id="IPR011066">
    <property type="entry name" value="MscS_channel_C_sf"/>
</dbReference>
<dbReference type="InterPro" id="IPR049142">
    <property type="entry name" value="MS_channel_1st"/>
</dbReference>
<protein>
    <submittedName>
        <fullName evidence="11">Mechanosensitive ion channel family protein</fullName>
    </submittedName>
</protein>
<proteinExistence type="inferred from homology"/>
<evidence type="ECO:0000313" key="11">
    <source>
        <dbReference type="EMBL" id="MDP8567564.1"/>
    </source>
</evidence>
<dbReference type="SUPFAM" id="SSF82689">
    <property type="entry name" value="Mechanosensitive channel protein MscS (YggB), C-terminal domain"/>
    <property type="match status" value="1"/>
</dbReference>
<evidence type="ECO:0000256" key="7">
    <source>
        <dbReference type="SAM" id="Phobius"/>
    </source>
</evidence>
<evidence type="ECO:0000256" key="3">
    <source>
        <dbReference type="ARBA" id="ARBA00022475"/>
    </source>
</evidence>
<keyword evidence="5 7" id="KW-1133">Transmembrane helix</keyword>
<name>A0ABT9JSX3_9PROT</name>
<accession>A0ABT9JSX3</accession>
<dbReference type="EMBL" id="JAVCAP010000014">
    <property type="protein sequence ID" value="MDP8567564.1"/>
    <property type="molecule type" value="Genomic_DNA"/>
</dbReference>
<evidence type="ECO:0000256" key="6">
    <source>
        <dbReference type="ARBA" id="ARBA00023136"/>
    </source>
</evidence>
<dbReference type="Pfam" id="PF21088">
    <property type="entry name" value="MS_channel_1st"/>
    <property type="match status" value="1"/>
</dbReference>
<evidence type="ECO:0000256" key="4">
    <source>
        <dbReference type="ARBA" id="ARBA00022692"/>
    </source>
</evidence>
<dbReference type="PANTHER" id="PTHR30460:SF0">
    <property type="entry name" value="MODERATE CONDUCTANCE MECHANOSENSITIVE CHANNEL YBIO"/>
    <property type="match status" value="1"/>
</dbReference>
<dbReference type="InterPro" id="IPR023408">
    <property type="entry name" value="MscS_beta-dom_sf"/>
</dbReference>
<keyword evidence="12" id="KW-1185">Reference proteome</keyword>
<dbReference type="Pfam" id="PF21082">
    <property type="entry name" value="MS_channel_3rd"/>
    <property type="match status" value="1"/>
</dbReference>
<evidence type="ECO:0000256" key="2">
    <source>
        <dbReference type="ARBA" id="ARBA00008017"/>
    </source>
</evidence>
<gene>
    <name evidence="11" type="ORF">Q9291_06855</name>
</gene>
<reference evidence="12" key="1">
    <citation type="journal article" date="2019" name="Int. J. Syst. Evol. Microbiol.">
        <title>The Global Catalogue of Microorganisms (GCM) 10K type strain sequencing project: providing services to taxonomists for standard genome sequencing and annotation.</title>
        <authorList>
            <consortium name="The Broad Institute Genomics Platform"/>
            <consortium name="The Broad Institute Genome Sequencing Center for Infectious Disease"/>
            <person name="Wu L."/>
            <person name="Ma J."/>
        </authorList>
    </citation>
    <scope>NUCLEOTIDE SEQUENCE [LARGE SCALE GENOMIC DNA]</scope>
    <source>
        <strain evidence="12">VKM B-3159</strain>
    </source>
</reference>
<dbReference type="InterPro" id="IPR049278">
    <property type="entry name" value="MS_channel_C"/>
</dbReference>
<dbReference type="Gene3D" id="2.30.30.60">
    <property type="match status" value="1"/>
</dbReference>
<evidence type="ECO:0000259" key="9">
    <source>
        <dbReference type="Pfam" id="PF21082"/>
    </source>
</evidence>